<feature type="domain" description="ITPR-interacting" evidence="3">
    <location>
        <begin position="122"/>
        <end position="278"/>
    </location>
</feature>
<reference evidence="4 5" key="1">
    <citation type="journal article" date="2024" name="bioRxiv">
        <title>A reference genome for Trichogramma kaykai: A tiny desert-dwelling parasitoid wasp with competing sex-ratio distorters.</title>
        <authorList>
            <person name="Culotta J."/>
            <person name="Lindsey A.R."/>
        </authorList>
    </citation>
    <scope>NUCLEOTIDE SEQUENCE [LARGE SCALE GENOMIC DNA]</scope>
    <source>
        <strain evidence="4 5">KSX58</strain>
    </source>
</reference>
<evidence type="ECO:0000259" key="3">
    <source>
        <dbReference type="SMART" id="SM01257"/>
    </source>
</evidence>
<evidence type="ECO:0000313" key="5">
    <source>
        <dbReference type="Proteomes" id="UP001627154"/>
    </source>
</evidence>
<name>A0ABD2WTM9_9HYME</name>
<feature type="region of interest" description="Disordered" evidence="2">
    <location>
        <begin position="240"/>
        <end position="366"/>
    </location>
</feature>
<evidence type="ECO:0000313" key="4">
    <source>
        <dbReference type="EMBL" id="KAL3396280.1"/>
    </source>
</evidence>
<protein>
    <recommendedName>
        <fullName evidence="3">ITPR-interacting domain-containing protein</fullName>
    </recommendedName>
</protein>
<feature type="compositionally biased region" description="Polar residues" evidence="2">
    <location>
        <begin position="243"/>
        <end position="252"/>
    </location>
</feature>
<dbReference type="SMART" id="SM01257">
    <property type="entry name" value="KRAP_IP3R_bind"/>
    <property type="match status" value="1"/>
</dbReference>
<feature type="compositionally biased region" description="Basic and acidic residues" evidence="2">
    <location>
        <begin position="323"/>
        <end position="333"/>
    </location>
</feature>
<dbReference type="InterPro" id="IPR029325">
    <property type="entry name" value="ITPR-bd"/>
</dbReference>
<evidence type="ECO:0000256" key="1">
    <source>
        <dbReference type="SAM" id="Coils"/>
    </source>
</evidence>
<organism evidence="4 5">
    <name type="scientific">Trichogramma kaykai</name>
    <dbReference type="NCBI Taxonomy" id="54128"/>
    <lineage>
        <taxon>Eukaryota</taxon>
        <taxon>Metazoa</taxon>
        <taxon>Ecdysozoa</taxon>
        <taxon>Arthropoda</taxon>
        <taxon>Hexapoda</taxon>
        <taxon>Insecta</taxon>
        <taxon>Pterygota</taxon>
        <taxon>Neoptera</taxon>
        <taxon>Endopterygota</taxon>
        <taxon>Hymenoptera</taxon>
        <taxon>Apocrita</taxon>
        <taxon>Proctotrupomorpha</taxon>
        <taxon>Chalcidoidea</taxon>
        <taxon>Trichogrammatidae</taxon>
        <taxon>Trichogramma</taxon>
    </lineage>
</organism>
<dbReference type="EMBL" id="JBJJXI010000072">
    <property type="protein sequence ID" value="KAL3396280.1"/>
    <property type="molecule type" value="Genomic_DNA"/>
</dbReference>
<dbReference type="PANTHER" id="PTHR17469">
    <property type="entry name" value="SPERM SPECIFIC ANTIGEN 2-RELATED"/>
    <property type="match status" value="1"/>
</dbReference>
<keyword evidence="1" id="KW-0175">Coiled coil</keyword>
<evidence type="ECO:0000256" key="2">
    <source>
        <dbReference type="SAM" id="MobiDB-lite"/>
    </source>
</evidence>
<dbReference type="PANTHER" id="PTHR17469:SF15">
    <property type="entry name" value="ITPR-INTERACTING DOMAIN-CONTAINING PROTEIN"/>
    <property type="match status" value="1"/>
</dbReference>
<dbReference type="Proteomes" id="UP001627154">
    <property type="component" value="Unassembled WGS sequence"/>
</dbReference>
<dbReference type="InterPro" id="IPR043444">
    <property type="entry name" value="TESPA1-like"/>
</dbReference>
<comment type="caution">
    <text evidence="4">The sequence shown here is derived from an EMBL/GenBank/DDBJ whole genome shotgun (WGS) entry which is preliminary data.</text>
</comment>
<sequence>MLDISEALCNENSNEGIEAIGKEVHIRVSHWIRSFREMRRRTSPVQQWIDSIPSPIRKSSNLVRQHNVSVDTDTISTPETSTIEPVIVDKENSIKNSNMTVSTPVLVPSSPTIIVERPSNVSRLARDRSFQSDSSHCSSVEYLLEHRRMDPEEILMNLGFGGSAQGPSEQAGSLARIPKRFLQPSRLRGIVIEDFVKHQQETSESLDSTSLGYRGLTGSPYVAPSEIVQKIMQRLREHENQELQENSFSELPNQDPDRLSVLSPDNRSFLNRPRSKSPDLKNKRMIIGERSYGFDQNGDLVEINPSRLTQTRPQESTTTSTADDEHIISKTFDDIVDLDDDDDDDDDDDEDEDDVEPSHTSTPIVSKAPSVCQSLLLLRNVDNNDSYDKFLRSTGGSTPEDNAKKTLSRQQRIGSDDIQDVPCWRAANKVIEKNKSLEDAVNESRVEITELRSMMNSAMSVRMESGC</sequence>
<feature type="coiled-coil region" evidence="1">
    <location>
        <begin position="427"/>
        <end position="454"/>
    </location>
</feature>
<feature type="compositionally biased region" description="Polar residues" evidence="2">
    <location>
        <begin position="306"/>
        <end position="321"/>
    </location>
</feature>
<feature type="compositionally biased region" description="Acidic residues" evidence="2">
    <location>
        <begin position="334"/>
        <end position="355"/>
    </location>
</feature>
<accession>A0ABD2WTM9</accession>
<keyword evidence="5" id="KW-1185">Reference proteome</keyword>
<dbReference type="AlphaFoldDB" id="A0ABD2WTM9"/>
<proteinExistence type="predicted"/>
<dbReference type="Pfam" id="PF14722">
    <property type="entry name" value="KRAP_IP3R_bind"/>
    <property type="match status" value="1"/>
</dbReference>
<feature type="region of interest" description="Disordered" evidence="2">
    <location>
        <begin position="390"/>
        <end position="413"/>
    </location>
</feature>
<gene>
    <name evidence="4" type="ORF">TKK_009706</name>
</gene>